<dbReference type="Proteomes" id="UP001501251">
    <property type="component" value="Unassembled WGS sequence"/>
</dbReference>
<evidence type="ECO:0000313" key="4">
    <source>
        <dbReference type="Proteomes" id="UP001501251"/>
    </source>
</evidence>
<comment type="caution">
    <text evidence="3">The sequence shown here is derived from an EMBL/GenBank/DDBJ whole genome shotgun (WGS) entry which is preliminary data.</text>
</comment>
<dbReference type="InterPro" id="IPR029063">
    <property type="entry name" value="SAM-dependent_MTases_sf"/>
</dbReference>
<dbReference type="PANTHER" id="PTHR43591">
    <property type="entry name" value="METHYLTRANSFERASE"/>
    <property type="match status" value="1"/>
</dbReference>
<keyword evidence="4" id="KW-1185">Reference proteome</keyword>
<keyword evidence="3" id="KW-0808">Transferase</keyword>
<dbReference type="CDD" id="cd02440">
    <property type="entry name" value="AdoMet_MTases"/>
    <property type="match status" value="1"/>
</dbReference>
<evidence type="ECO:0000256" key="1">
    <source>
        <dbReference type="SAM" id="MobiDB-lite"/>
    </source>
</evidence>
<dbReference type="InterPro" id="IPR041698">
    <property type="entry name" value="Methyltransf_25"/>
</dbReference>
<proteinExistence type="predicted"/>
<protein>
    <submittedName>
        <fullName evidence="3">Class I SAM-dependent methyltransferase</fullName>
    </submittedName>
</protein>
<dbReference type="Pfam" id="PF13649">
    <property type="entry name" value="Methyltransf_25"/>
    <property type="match status" value="1"/>
</dbReference>
<dbReference type="Gene3D" id="3.40.50.150">
    <property type="entry name" value="Vaccinia Virus protein VP39"/>
    <property type="match status" value="1"/>
</dbReference>
<name>A0ABP8B1Q7_9ACTN</name>
<keyword evidence="3" id="KW-0489">Methyltransferase</keyword>
<organism evidence="3 4">
    <name type="scientific">Streptosporangium oxazolinicum</name>
    <dbReference type="NCBI Taxonomy" id="909287"/>
    <lineage>
        <taxon>Bacteria</taxon>
        <taxon>Bacillati</taxon>
        <taxon>Actinomycetota</taxon>
        <taxon>Actinomycetes</taxon>
        <taxon>Streptosporangiales</taxon>
        <taxon>Streptosporangiaceae</taxon>
        <taxon>Streptosporangium</taxon>
    </lineage>
</organism>
<dbReference type="EMBL" id="BAABAQ010000007">
    <property type="protein sequence ID" value="GAA4195571.1"/>
    <property type="molecule type" value="Genomic_DNA"/>
</dbReference>
<feature type="domain" description="Methyltransferase" evidence="2">
    <location>
        <begin position="76"/>
        <end position="175"/>
    </location>
</feature>
<dbReference type="GO" id="GO:0032259">
    <property type="term" value="P:methylation"/>
    <property type="evidence" value="ECO:0007669"/>
    <property type="project" value="UniProtKB-KW"/>
</dbReference>
<gene>
    <name evidence="3" type="ORF">GCM10022252_41620</name>
</gene>
<evidence type="ECO:0000313" key="3">
    <source>
        <dbReference type="EMBL" id="GAA4195571.1"/>
    </source>
</evidence>
<reference evidence="4" key="1">
    <citation type="journal article" date="2019" name="Int. J. Syst. Evol. Microbiol.">
        <title>The Global Catalogue of Microorganisms (GCM) 10K type strain sequencing project: providing services to taxonomists for standard genome sequencing and annotation.</title>
        <authorList>
            <consortium name="The Broad Institute Genomics Platform"/>
            <consortium name="The Broad Institute Genome Sequencing Center for Infectious Disease"/>
            <person name="Wu L."/>
            <person name="Ma J."/>
        </authorList>
    </citation>
    <scope>NUCLEOTIDE SEQUENCE [LARGE SCALE GENOMIC DNA]</scope>
    <source>
        <strain evidence="4">JCM 17388</strain>
    </source>
</reference>
<evidence type="ECO:0000259" key="2">
    <source>
        <dbReference type="Pfam" id="PF13649"/>
    </source>
</evidence>
<dbReference type="RefSeq" id="WP_344919623.1">
    <property type="nucleotide sequence ID" value="NZ_BAABAQ010000007.1"/>
</dbReference>
<accession>A0ABP8B1Q7</accession>
<dbReference type="GO" id="GO:0008168">
    <property type="term" value="F:methyltransferase activity"/>
    <property type="evidence" value="ECO:0007669"/>
    <property type="project" value="UniProtKB-KW"/>
</dbReference>
<dbReference type="SUPFAM" id="SSF53335">
    <property type="entry name" value="S-adenosyl-L-methionine-dependent methyltransferases"/>
    <property type="match status" value="1"/>
</dbReference>
<dbReference type="PANTHER" id="PTHR43591:SF108">
    <property type="entry name" value="S-ADENOSYL-L-METHIONINE-DEPENDENT METHYLTRANSFERASE"/>
    <property type="match status" value="1"/>
</dbReference>
<feature type="region of interest" description="Disordered" evidence="1">
    <location>
        <begin position="1"/>
        <end position="23"/>
    </location>
</feature>
<sequence length="282" mass="31093">MTAPPHDRTAALPPTFPESMMTTPTDLPIPSAAPVTSRDLFSSWEEQQAAYVAHRENRFQVMLDVLDLHCPDEPTVLDLACGPGSISERVLSRFPRARAVAVDYDPVLTQLARSVLARHDDRATVVEADLAHAGWSSALPGSSFDVVLTSTALHWLSPGQLLEVYAELARLLPPGAVFLNADHLRFGDGHPTLRHLSAAHDAAVQRAAFADGAATWERWWAMTAHHPELAPLLPERERRFADRPPQPPAPLEFHLAALRTAGFAEVGTVWQYLDDYVVFARR</sequence>